<feature type="chain" id="PRO_5034005653" description="Yeast cell wall synthesis Kre9/Knh1-like N-terminal domain-containing protein" evidence="3">
    <location>
        <begin position="20"/>
        <end position="204"/>
    </location>
</feature>
<feature type="signal peptide" evidence="3">
    <location>
        <begin position="1"/>
        <end position="19"/>
    </location>
</feature>
<evidence type="ECO:0000313" key="6">
    <source>
        <dbReference type="Proteomes" id="UP000646827"/>
    </source>
</evidence>
<evidence type="ECO:0000259" key="4">
    <source>
        <dbReference type="Pfam" id="PF10342"/>
    </source>
</evidence>
<dbReference type="AlphaFoldDB" id="A0A8H7VFN9"/>
<proteinExistence type="predicted"/>
<comment type="caution">
    <text evidence="5">The sequence shown here is derived from an EMBL/GenBank/DDBJ whole genome shotgun (WGS) entry which is preliminary data.</text>
</comment>
<gene>
    <name evidence="5" type="ORF">INT45_012392</name>
</gene>
<organism evidence="5 6">
    <name type="scientific">Circinella minor</name>
    <dbReference type="NCBI Taxonomy" id="1195481"/>
    <lineage>
        <taxon>Eukaryota</taxon>
        <taxon>Fungi</taxon>
        <taxon>Fungi incertae sedis</taxon>
        <taxon>Mucoromycota</taxon>
        <taxon>Mucoromycotina</taxon>
        <taxon>Mucoromycetes</taxon>
        <taxon>Mucorales</taxon>
        <taxon>Lichtheimiaceae</taxon>
        <taxon>Circinella</taxon>
    </lineage>
</organism>
<keyword evidence="1 3" id="KW-0732">Signal</keyword>
<keyword evidence="6" id="KW-1185">Reference proteome</keyword>
<name>A0A8H7VFN9_9FUNG</name>
<dbReference type="EMBL" id="JAEPRB010000114">
    <property type="protein sequence ID" value="KAG2221271.1"/>
    <property type="molecule type" value="Genomic_DNA"/>
</dbReference>
<dbReference type="PANTHER" id="PTHR40633">
    <property type="entry name" value="MATRIX PROTEIN, PUTATIVE (AFU_ORTHOLOGUE AFUA_8G05410)-RELATED"/>
    <property type="match status" value="1"/>
</dbReference>
<evidence type="ECO:0000256" key="2">
    <source>
        <dbReference type="SAM" id="MobiDB-lite"/>
    </source>
</evidence>
<dbReference type="PANTHER" id="PTHR40633:SF1">
    <property type="entry name" value="GPI ANCHORED SERINE-THREONINE RICH PROTEIN (AFU_ORTHOLOGUE AFUA_1G03630)"/>
    <property type="match status" value="1"/>
</dbReference>
<dbReference type="Proteomes" id="UP000646827">
    <property type="component" value="Unassembled WGS sequence"/>
</dbReference>
<sequence>MKFSITAIISATAIAVTSAQGPAPAGGNTAIVSITSPLTGTTYKAGSKAIISWINPSVETIPQIILARGPSSALQPIAQIGQNVNSASGRFEWEIPYDCTDGNDYAFELGQSPQLAFAGPFTIEGCTGGNFSSAGGNASASNSTPSSGGTSSSGSAPAGSSPSSGANANHQASAPAGQTGAGTHVIPGFIATAVGGLVTAYQLF</sequence>
<dbReference type="InterPro" id="IPR018466">
    <property type="entry name" value="Kre9/Knh1-like_N"/>
</dbReference>
<dbReference type="OrthoDB" id="2260257at2759"/>
<evidence type="ECO:0000313" key="5">
    <source>
        <dbReference type="EMBL" id="KAG2221271.1"/>
    </source>
</evidence>
<feature type="region of interest" description="Disordered" evidence="2">
    <location>
        <begin position="135"/>
        <end position="179"/>
    </location>
</feature>
<feature type="domain" description="Yeast cell wall synthesis Kre9/Knh1-like N-terminal" evidence="4">
    <location>
        <begin position="36"/>
        <end position="123"/>
    </location>
</feature>
<protein>
    <recommendedName>
        <fullName evidence="4">Yeast cell wall synthesis Kre9/Knh1-like N-terminal domain-containing protein</fullName>
    </recommendedName>
</protein>
<reference evidence="5 6" key="1">
    <citation type="submission" date="2020-12" db="EMBL/GenBank/DDBJ databases">
        <title>Metabolic potential, ecology and presence of endohyphal bacteria is reflected in genomic diversity of Mucoromycotina.</title>
        <authorList>
            <person name="Muszewska A."/>
            <person name="Okrasinska A."/>
            <person name="Steczkiewicz K."/>
            <person name="Drgas O."/>
            <person name="Orlowska M."/>
            <person name="Perlinska-Lenart U."/>
            <person name="Aleksandrzak-Piekarczyk T."/>
            <person name="Szatraj K."/>
            <person name="Zielenkiewicz U."/>
            <person name="Pilsyk S."/>
            <person name="Malc E."/>
            <person name="Mieczkowski P."/>
            <person name="Kruszewska J.S."/>
            <person name="Biernat P."/>
            <person name="Pawlowska J."/>
        </authorList>
    </citation>
    <scope>NUCLEOTIDE SEQUENCE [LARGE SCALE GENOMIC DNA]</scope>
    <source>
        <strain evidence="5 6">CBS 142.35</strain>
    </source>
</reference>
<evidence type="ECO:0000256" key="1">
    <source>
        <dbReference type="ARBA" id="ARBA00022729"/>
    </source>
</evidence>
<dbReference type="InterPro" id="IPR052982">
    <property type="entry name" value="SRP1/TIP1-like"/>
</dbReference>
<evidence type="ECO:0000256" key="3">
    <source>
        <dbReference type="SAM" id="SignalP"/>
    </source>
</evidence>
<feature type="compositionally biased region" description="Low complexity" evidence="2">
    <location>
        <begin position="135"/>
        <end position="169"/>
    </location>
</feature>
<dbReference type="Pfam" id="PF10342">
    <property type="entry name" value="Kre9_KNH"/>
    <property type="match status" value="1"/>
</dbReference>
<accession>A0A8H7VFN9</accession>